<name>A0ABQ9TK37_SAGOE</name>
<accession>A0ABQ9TK37</accession>
<feature type="domain" description="RRM" evidence="6">
    <location>
        <begin position="86"/>
        <end position="182"/>
    </location>
</feature>
<feature type="compositionally biased region" description="Low complexity" evidence="5">
    <location>
        <begin position="61"/>
        <end position="75"/>
    </location>
</feature>
<dbReference type="Gene3D" id="3.30.70.330">
    <property type="match status" value="1"/>
</dbReference>
<reference evidence="7 8" key="1">
    <citation type="submission" date="2023-05" db="EMBL/GenBank/DDBJ databases">
        <title>B98-5 Cell Line De Novo Hybrid Assembly: An Optical Mapping Approach.</title>
        <authorList>
            <person name="Kananen K."/>
            <person name="Auerbach J.A."/>
            <person name="Kautto E."/>
            <person name="Blachly J.S."/>
        </authorList>
    </citation>
    <scope>NUCLEOTIDE SEQUENCE [LARGE SCALE GENOMIC DNA]</scope>
    <source>
        <strain evidence="7">B95-8</strain>
        <tissue evidence="7">Cell line</tissue>
    </source>
</reference>
<sequence length="328" mass="34742">MGVYGQESGGFSGPGENWSMSGPDNWGRGRGGFDRGGMSRGGRGGGHGGMGAGERGGFNKPGGPMDEGPDLDLGPPVDPDEDSDNSAIYVQGLNDNVTLDDLADFFKQCGVVKMNKRTGQPMIHIYLDKETGKPKGDATVCYEDPPTAKAAMEWFDVCEVVCHPVRAEGGHHHSVEVQEAQEVLGDPWVAWEAVEEIEEASLPEDPVVPEGTPLEEETSSTELETGSVPIRVVETRTLPGEQSATSVRPQSLKASSRHPSRPRVVIVAEVALVACGEKEVASWIVVVPVECSEVAVEETEVASVVAGAWTEVALVEEDEVALGGPLDL</sequence>
<dbReference type="Pfam" id="PF00076">
    <property type="entry name" value="RRM_1"/>
    <property type="match status" value="1"/>
</dbReference>
<feature type="compositionally biased region" description="Gly residues" evidence="5">
    <location>
        <begin position="28"/>
        <end position="60"/>
    </location>
</feature>
<keyword evidence="3" id="KW-0539">Nucleus</keyword>
<organism evidence="7 8">
    <name type="scientific">Saguinus oedipus</name>
    <name type="common">Cotton-top tamarin</name>
    <name type="synonym">Oedipomidas oedipus</name>
    <dbReference type="NCBI Taxonomy" id="9490"/>
    <lineage>
        <taxon>Eukaryota</taxon>
        <taxon>Metazoa</taxon>
        <taxon>Chordata</taxon>
        <taxon>Craniata</taxon>
        <taxon>Vertebrata</taxon>
        <taxon>Euteleostomi</taxon>
        <taxon>Mammalia</taxon>
        <taxon>Eutheria</taxon>
        <taxon>Euarchontoglires</taxon>
        <taxon>Primates</taxon>
        <taxon>Haplorrhini</taxon>
        <taxon>Platyrrhini</taxon>
        <taxon>Cebidae</taxon>
        <taxon>Callitrichinae</taxon>
        <taxon>Saguinus</taxon>
    </lineage>
</organism>
<comment type="caution">
    <text evidence="7">The sequence shown here is derived from an EMBL/GenBank/DDBJ whole genome shotgun (WGS) entry which is preliminary data.</text>
</comment>
<feature type="region of interest" description="Disordered" evidence="5">
    <location>
        <begin position="201"/>
        <end position="256"/>
    </location>
</feature>
<proteinExistence type="predicted"/>
<dbReference type="PROSITE" id="PS50102">
    <property type="entry name" value="RRM"/>
    <property type="match status" value="1"/>
</dbReference>
<dbReference type="InterPro" id="IPR012677">
    <property type="entry name" value="Nucleotide-bd_a/b_plait_sf"/>
</dbReference>
<dbReference type="InterPro" id="IPR034870">
    <property type="entry name" value="TET_fam"/>
</dbReference>
<evidence type="ECO:0000256" key="3">
    <source>
        <dbReference type="ARBA" id="ARBA00023242"/>
    </source>
</evidence>
<evidence type="ECO:0000313" key="7">
    <source>
        <dbReference type="EMBL" id="KAK2084880.1"/>
    </source>
</evidence>
<dbReference type="InterPro" id="IPR035979">
    <property type="entry name" value="RBD_domain_sf"/>
</dbReference>
<comment type="subcellular location">
    <subcellularLocation>
        <location evidence="1">Nucleus</location>
    </subcellularLocation>
</comment>
<evidence type="ECO:0000313" key="8">
    <source>
        <dbReference type="Proteomes" id="UP001266305"/>
    </source>
</evidence>
<dbReference type="SUPFAM" id="SSF54928">
    <property type="entry name" value="RNA-binding domain, RBD"/>
    <property type="match status" value="1"/>
</dbReference>
<keyword evidence="8" id="KW-1185">Reference proteome</keyword>
<protein>
    <recommendedName>
        <fullName evidence="6">RRM domain-containing protein</fullName>
    </recommendedName>
</protein>
<dbReference type="PANTHER" id="PTHR23238">
    <property type="entry name" value="RNA BINDING PROTEIN"/>
    <property type="match status" value="1"/>
</dbReference>
<dbReference type="InterPro" id="IPR000504">
    <property type="entry name" value="RRM_dom"/>
</dbReference>
<evidence type="ECO:0000259" key="6">
    <source>
        <dbReference type="PROSITE" id="PS50102"/>
    </source>
</evidence>
<dbReference type="SMART" id="SM00360">
    <property type="entry name" value="RRM"/>
    <property type="match status" value="1"/>
</dbReference>
<feature type="region of interest" description="Disordered" evidence="5">
    <location>
        <begin position="1"/>
        <end position="87"/>
    </location>
</feature>
<dbReference type="Proteomes" id="UP001266305">
    <property type="component" value="Unassembled WGS sequence"/>
</dbReference>
<gene>
    <name evidence="7" type="ORF">P7K49_036180</name>
</gene>
<evidence type="ECO:0000256" key="5">
    <source>
        <dbReference type="SAM" id="MobiDB-lite"/>
    </source>
</evidence>
<keyword evidence="2 4" id="KW-0694">RNA-binding</keyword>
<evidence type="ECO:0000256" key="4">
    <source>
        <dbReference type="PROSITE-ProRule" id="PRU00176"/>
    </source>
</evidence>
<evidence type="ECO:0000256" key="1">
    <source>
        <dbReference type="ARBA" id="ARBA00004123"/>
    </source>
</evidence>
<evidence type="ECO:0000256" key="2">
    <source>
        <dbReference type="ARBA" id="ARBA00022884"/>
    </source>
</evidence>
<dbReference type="EMBL" id="JASSZA010000021">
    <property type="protein sequence ID" value="KAK2084880.1"/>
    <property type="molecule type" value="Genomic_DNA"/>
</dbReference>
<feature type="compositionally biased region" description="Polar residues" evidence="5">
    <location>
        <begin position="240"/>
        <end position="254"/>
    </location>
</feature>